<accession>A0A9P5TJV1</accession>
<sequence>MREFKKKEEVTLLLLPPPPRISCDKAFVVYDADRNQTELQPQFHYNVFNEHFKQLMEKSESSYVEGRPKFLTAPHRSDSEVRAALSAKHVIVRNWPHDPDLKFDSRGARTLVGSVTRQVSLHGLSFISSRTCTPTVVSGTVQDLFDNATDQGKILNGLDFCMWQGSLSPNPYAVDIVAWDIINRIHHADPCTPYPTDDMNWGLMGLENCLTFVHLSFINFFTDISFCLNEVLKSSKYDFEFIVLNPGDMLFMKPNTPHFVFTIENSICYGGHYYMTLSMQLTMQSLIHTFVLNKFLTNTEHQPTHLLLCNIEGLLNLLSVCVLVVLRNVLDFSPDQHCLMDDIDLNDIPKNKREGICYARGWILDCCIVRAPNGNIVPDLPSFYLSQAVNQGLGGAPGCMVQLLRQQVNNHRDTIPSDTLELGEKSQYSITWKEGWEDKWRSSEQDFLEQGKTMFNQKFFAGYDAWCELGATMLLPKLNEAAKGVLLKRNRDVYTPSEQGKSTGKRARKF</sequence>
<dbReference type="Proteomes" id="UP000724874">
    <property type="component" value="Unassembled WGS sequence"/>
</dbReference>
<evidence type="ECO:0000313" key="1">
    <source>
        <dbReference type="EMBL" id="KAF8883755.1"/>
    </source>
</evidence>
<name>A0A9P5TJV1_GYMJU</name>
<reference evidence="1" key="1">
    <citation type="submission" date="2020-11" db="EMBL/GenBank/DDBJ databases">
        <authorList>
            <consortium name="DOE Joint Genome Institute"/>
            <person name="Ahrendt S."/>
            <person name="Riley R."/>
            <person name="Andreopoulos W."/>
            <person name="LaButti K."/>
            <person name="Pangilinan J."/>
            <person name="Ruiz-duenas F.J."/>
            <person name="Barrasa J.M."/>
            <person name="Sanchez-Garcia M."/>
            <person name="Camarero S."/>
            <person name="Miyauchi S."/>
            <person name="Serrano A."/>
            <person name="Linde D."/>
            <person name="Babiker R."/>
            <person name="Drula E."/>
            <person name="Ayuso-Fernandez I."/>
            <person name="Pacheco R."/>
            <person name="Padilla G."/>
            <person name="Ferreira P."/>
            <person name="Barriuso J."/>
            <person name="Kellner H."/>
            <person name="Castanera R."/>
            <person name="Alfaro M."/>
            <person name="Ramirez L."/>
            <person name="Pisabarro A.G."/>
            <person name="Kuo A."/>
            <person name="Tritt A."/>
            <person name="Lipzen A."/>
            <person name="He G."/>
            <person name="Yan M."/>
            <person name="Ng V."/>
            <person name="Cullen D."/>
            <person name="Martin F."/>
            <person name="Rosso M.-N."/>
            <person name="Henrissat B."/>
            <person name="Hibbett D."/>
            <person name="Martinez A.T."/>
            <person name="Grigoriev I.V."/>
        </authorList>
    </citation>
    <scope>NUCLEOTIDE SEQUENCE</scope>
    <source>
        <strain evidence="1">AH 44721</strain>
    </source>
</reference>
<dbReference type="OrthoDB" id="3270451at2759"/>
<evidence type="ECO:0008006" key="3">
    <source>
        <dbReference type="Google" id="ProtNLM"/>
    </source>
</evidence>
<evidence type="ECO:0000313" key="2">
    <source>
        <dbReference type="Proteomes" id="UP000724874"/>
    </source>
</evidence>
<dbReference type="AlphaFoldDB" id="A0A9P5TJV1"/>
<comment type="caution">
    <text evidence="1">The sequence shown here is derived from an EMBL/GenBank/DDBJ whole genome shotgun (WGS) entry which is preliminary data.</text>
</comment>
<gene>
    <name evidence="1" type="ORF">CPB84DRAFT_1817024</name>
</gene>
<keyword evidence="2" id="KW-1185">Reference proteome</keyword>
<dbReference type="EMBL" id="JADNYJ010000113">
    <property type="protein sequence ID" value="KAF8883755.1"/>
    <property type="molecule type" value="Genomic_DNA"/>
</dbReference>
<proteinExistence type="predicted"/>
<organism evidence="1 2">
    <name type="scientific">Gymnopilus junonius</name>
    <name type="common">Spectacular rustgill mushroom</name>
    <name type="synonym">Gymnopilus spectabilis subsp. junonius</name>
    <dbReference type="NCBI Taxonomy" id="109634"/>
    <lineage>
        <taxon>Eukaryota</taxon>
        <taxon>Fungi</taxon>
        <taxon>Dikarya</taxon>
        <taxon>Basidiomycota</taxon>
        <taxon>Agaricomycotina</taxon>
        <taxon>Agaricomycetes</taxon>
        <taxon>Agaricomycetidae</taxon>
        <taxon>Agaricales</taxon>
        <taxon>Agaricineae</taxon>
        <taxon>Hymenogastraceae</taxon>
        <taxon>Gymnopilus</taxon>
    </lineage>
</organism>
<protein>
    <recommendedName>
        <fullName evidence="3">JmjC domain-containing protein</fullName>
    </recommendedName>
</protein>
<dbReference type="SUPFAM" id="SSF51197">
    <property type="entry name" value="Clavaminate synthase-like"/>
    <property type="match status" value="1"/>
</dbReference>